<dbReference type="FunFam" id="1.20.5.110:FF:000058">
    <property type="entry name" value="VAM7p Vacuolar SNARE protein"/>
    <property type="match status" value="1"/>
</dbReference>
<feature type="domain" description="T-SNARE coiled-coil homology" evidence="5">
    <location>
        <begin position="307"/>
        <end position="369"/>
    </location>
</feature>
<sequence>MTSPLEIAIPSTTLSQELSTKPFTLYNISLRLPLRTFVIQRRYSEFVALHKALTVAVSSAPPARLPVKSWFNSTVSSPALTEARRHELENYLRVIAGGSDNRWRDTSVWRKFLNLPSQFSGSGVQGELIAASQRNSQAGQLMADPTVWLDVHREMKGQLHDARLFLGQRDGATTPRAQYEAGTSAKKCLVKVNGLIANLEEGLATMVEAEDRNTETQIGAGELRRRKDLLGSAKVEREGLEKLAVSLAVKSQLVGEQGDPGTNATRDKNILFGASTSKTSGRILGIPSSETEITKELDNEGVLMLQKRIMQEQDHGVEQLAKIIRRQKEMGLAMHNELEAQNEMLKRVDGDIDRVEKKIGVAKKWAGKIR</sequence>
<reference evidence="7" key="1">
    <citation type="submission" date="2020-10" db="EMBL/GenBank/DDBJ databases">
        <authorList>
            <person name="Muller C M."/>
        </authorList>
    </citation>
    <scope>NUCLEOTIDE SEQUENCE</scope>
    <source>
        <strain evidence="7">THUN-12</strain>
    </source>
</reference>
<evidence type="ECO:0000256" key="1">
    <source>
        <dbReference type="ARBA" id="ARBA00004116"/>
    </source>
</evidence>
<dbReference type="Pfam" id="PF00787">
    <property type="entry name" value="PX"/>
    <property type="match status" value="1"/>
</dbReference>
<dbReference type="SMART" id="SM00397">
    <property type="entry name" value="t_SNARE"/>
    <property type="match status" value="1"/>
</dbReference>
<keyword evidence="3" id="KW-0175">Coiled coil</keyword>
<gene>
    <name evidence="7" type="ORF">BGTH12_LOCUS2134</name>
</gene>
<proteinExistence type="predicted"/>
<evidence type="ECO:0000256" key="2">
    <source>
        <dbReference type="ARBA" id="ARBA00022554"/>
    </source>
</evidence>
<organism evidence="7 8">
    <name type="scientific">Blumeria graminis f. sp. triticale</name>
    <dbReference type="NCBI Taxonomy" id="1689686"/>
    <lineage>
        <taxon>Eukaryota</taxon>
        <taxon>Fungi</taxon>
        <taxon>Dikarya</taxon>
        <taxon>Ascomycota</taxon>
        <taxon>Pezizomycotina</taxon>
        <taxon>Leotiomycetes</taxon>
        <taxon>Erysiphales</taxon>
        <taxon>Erysiphaceae</taxon>
        <taxon>Blumeria</taxon>
    </lineage>
</organism>
<dbReference type="InterPro" id="IPR000727">
    <property type="entry name" value="T_SNARE_dom"/>
</dbReference>
<dbReference type="SMART" id="SM00312">
    <property type="entry name" value="PX"/>
    <property type="match status" value="1"/>
</dbReference>
<dbReference type="CDD" id="cd15858">
    <property type="entry name" value="SNARE_VAM7"/>
    <property type="match status" value="1"/>
</dbReference>
<dbReference type="CDD" id="cd06897">
    <property type="entry name" value="PX_SNARE"/>
    <property type="match status" value="1"/>
</dbReference>
<evidence type="ECO:0000256" key="3">
    <source>
        <dbReference type="ARBA" id="ARBA00023054"/>
    </source>
</evidence>
<dbReference type="InterPro" id="IPR001683">
    <property type="entry name" value="PX_dom"/>
</dbReference>
<dbReference type="GO" id="GO:0016192">
    <property type="term" value="P:vesicle-mediated transport"/>
    <property type="evidence" value="ECO:0007669"/>
    <property type="project" value="UniProtKB-ARBA"/>
</dbReference>
<evidence type="ECO:0000313" key="7">
    <source>
        <dbReference type="EMBL" id="CAD6500776.1"/>
    </source>
</evidence>
<name>A0A9W4CYE3_BLUGR</name>
<accession>A0A9W4CYE3</accession>
<comment type="caution">
    <text evidence="7">The sequence shown here is derived from an EMBL/GenBank/DDBJ whole genome shotgun (WGS) entry which is preliminary data.</text>
</comment>
<dbReference type="PROSITE" id="PS50195">
    <property type="entry name" value="PX"/>
    <property type="match status" value="1"/>
</dbReference>
<dbReference type="Proteomes" id="UP000683417">
    <property type="component" value="Unassembled WGS sequence"/>
</dbReference>
<dbReference type="GO" id="GO:0097576">
    <property type="term" value="P:vacuole fusion"/>
    <property type="evidence" value="ECO:0007669"/>
    <property type="project" value="UniProtKB-ARBA"/>
</dbReference>
<dbReference type="GO" id="GO:0007034">
    <property type="term" value="P:vacuolar transport"/>
    <property type="evidence" value="ECO:0007669"/>
    <property type="project" value="UniProtKB-ARBA"/>
</dbReference>
<evidence type="ECO:0000259" key="5">
    <source>
        <dbReference type="PROSITE" id="PS50192"/>
    </source>
</evidence>
<protein>
    <submittedName>
        <fullName evidence="7">BgTH12-06482</fullName>
    </submittedName>
</protein>
<keyword evidence="2" id="KW-0926">Vacuole</keyword>
<dbReference type="AlphaFoldDB" id="A0A9W4CYE3"/>
<evidence type="ECO:0000313" key="8">
    <source>
        <dbReference type="Proteomes" id="UP000683417"/>
    </source>
</evidence>
<dbReference type="GO" id="GO:0035091">
    <property type="term" value="F:phosphatidylinositol binding"/>
    <property type="evidence" value="ECO:0007669"/>
    <property type="project" value="InterPro"/>
</dbReference>
<feature type="domain" description="PX" evidence="6">
    <location>
        <begin position="4"/>
        <end position="119"/>
    </location>
</feature>
<dbReference type="EMBL" id="CAJHIT010000004">
    <property type="protein sequence ID" value="CAD6500776.1"/>
    <property type="molecule type" value="Genomic_DNA"/>
</dbReference>
<dbReference type="PROSITE" id="PS50192">
    <property type="entry name" value="T_SNARE"/>
    <property type="match status" value="1"/>
</dbReference>
<comment type="function">
    <text evidence="4">Essential for proper morphogenesis of the vacuole. May exist as structural reinforcement on the surface of the vacuolar membrane and be required for maintenance against rupture by osmotic pressure.</text>
</comment>
<evidence type="ECO:0000256" key="4">
    <source>
        <dbReference type="ARBA" id="ARBA00054927"/>
    </source>
</evidence>
<evidence type="ECO:0000259" key="6">
    <source>
        <dbReference type="PROSITE" id="PS50195"/>
    </source>
</evidence>
<comment type="subcellular location">
    <subcellularLocation>
        <location evidence="1">Vacuole</location>
    </subcellularLocation>
</comment>
<dbReference type="GO" id="GO:0000329">
    <property type="term" value="C:fungal-type vacuole membrane"/>
    <property type="evidence" value="ECO:0007669"/>
    <property type="project" value="UniProtKB-ARBA"/>
</dbReference>